<name>A0A7T1AJK6_ATRLM</name>
<dbReference type="InterPro" id="IPR036390">
    <property type="entry name" value="WH_DNA-bd_sf"/>
</dbReference>
<dbReference type="GO" id="GO:0045892">
    <property type="term" value="P:negative regulation of DNA-templated transcription"/>
    <property type="evidence" value="ECO:0007669"/>
    <property type="project" value="TreeGrafter"/>
</dbReference>
<feature type="domain" description="HTH gntR-type" evidence="4">
    <location>
        <begin position="6"/>
        <end position="74"/>
    </location>
</feature>
<accession>A0A7T1AJK6</accession>
<dbReference type="RefSeq" id="WP_218112327.1">
    <property type="nucleotide sequence ID" value="NZ_CP065383.1"/>
</dbReference>
<evidence type="ECO:0000256" key="2">
    <source>
        <dbReference type="ARBA" id="ARBA00023125"/>
    </source>
</evidence>
<dbReference type="GO" id="GO:0003677">
    <property type="term" value="F:DNA binding"/>
    <property type="evidence" value="ECO:0007669"/>
    <property type="project" value="UniProtKB-KW"/>
</dbReference>
<dbReference type="EMBL" id="CP065383">
    <property type="protein sequence ID" value="QPM67104.1"/>
    <property type="molecule type" value="Genomic_DNA"/>
</dbReference>
<keyword evidence="6" id="KW-1185">Reference proteome</keyword>
<dbReference type="InterPro" id="IPR036388">
    <property type="entry name" value="WH-like_DNA-bd_sf"/>
</dbReference>
<evidence type="ECO:0000256" key="3">
    <source>
        <dbReference type="ARBA" id="ARBA00023163"/>
    </source>
</evidence>
<dbReference type="SMART" id="SM00866">
    <property type="entry name" value="UTRA"/>
    <property type="match status" value="1"/>
</dbReference>
<dbReference type="Gene3D" id="1.10.10.10">
    <property type="entry name" value="Winged helix-like DNA-binding domain superfamily/Winged helix DNA-binding domain"/>
    <property type="match status" value="1"/>
</dbReference>
<dbReference type="InterPro" id="IPR050679">
    <property type="entry name" value="Bact_HTH_transcr_reg"/>
</dbReference>
<evidence type="ECO:0000313" key="6">
    <source>
        <dbReference type="Proteomes" id="UP000594463"/>
    </source>
</evidence>
<evidence type="ECO:0000313" key="5">
    <source>
        <dbReference type="EMBL" id="QPM67104.1"/>
    </source>
</evidence>
<dbReference type="PANTHER" id="PTHR44846:SF1">
    <property type="entry name" value="MANNOSYL-D-GLYCERATE TRANSPORT_METABOLISM SYSTEM REPRESSOR MNGR-RELATED"/>
    <property type="match status" value="1"/>
</dbReference>
<dbReference type="PRINTS" id="PR00035">
    <property type="entry name" value="HTHGNTR"/>
</dbReference>
<dbReference type="SUPFAM" id="SSF64288">
    <property type="entry name" value="Chorismate lyase-like"/>
    <property type="match status" value="1"/>
</dbReference>
<reference evidence="5 6" key="1">
    <citation type="journal article" date="2021" name="Nat. Commun.">
        <title>Isolation of a member of the candidate phylum Atribacteria reveals a unique cell membrane structure.</title>
        <authorList>
            <person name="Taiki K."/>
            <person name="Nobu M.K."/>
            <person name="Kusada H."/>
            <person name="Meng X.-Y."/>
            <person name="Hosoki N."/>
            <person name="Uematsu K."/>
            <person name="Yoshioka H."/>
            <person name="Kamagata Y."/>
            <person name="Tamaki H."/>
        </authorList>
    </citation>
    <scope>NUCLEOTIDE SEQUENCE [LARGE SCALE GENOMIC DNA]</scope>
    <source>
        <strain evidence="5 6">RT761</strain>
    </source>
</reference>
<dbReference type="InterPro" id="IPR000524">
    <property type="entry name" value="Tscrpt_reg_HTH_GntR"/>
</dbReference>
<evidence type="ECO:0000259" key="4">
    <source>
        <dbReference type="PROSITE" id="PS50949"/>
    </source>
</evidence>
<dbReference type="SUPFAM" id="SSF46785">
    <property type="entry name" value="Winged helix' DNA-binding domain"/>
    <property type="match status" value="1"/>
</dbReference>
<dbReference type="AlphaFoldDB" id="A0A7T1AJK6"/>
<keyword evidence="3" id="KW-0804">Transcription</keyword>
<proteinExistence type="predicted"/>
<protein>
    <submittedName>
        <fullName evidence="5">HTH-type transcriptional repressor YvoA</fullName>
    </submittedName>
</protein>
<evidence type="ECO:0000256" key="1">
    <source>
        <dbReference type="ARBA" id="ARBA00023015"/>
    </source>
</evidence>
<dbReference type="Proteomes" id="UP000594463">
    <property type="component" value="Chromosome"/>
</dbReference>
<dbReference type="Gene3D" id="3.40.1410.10">
    <property type="entry name" value="Chorismate lyase-like"/>
    <property type="match status" value="1"/>
</dbReference>
<gene>
    <name evidence="5" type="primary">yvoA_2</name>
    <name evidence="5" type="ORF">RT761_00292</name>
</gene>
<keyword evidence="2" id="KW-0238">DNA-binding</keyword>
<dbReference type="PROSITE" id="PS50949">
    <property type="entry name" value="HTH_GNTR"/>
    <property type="match status" value="1"/>
</dbReference>
<dbReference type="Pfam" id="PF00392">
    <property type="entry name" value="GntR"/>
    <property type="match status" value="1"/>
</dbReference>
<keyword evidence="1" id="KW-0805">Transcription regulation</keyword>
<dbReference type="SMART" id="SM00345">
    <property type="entry name" value="HTH_GNTR"/>
    <property type="match status" value="1"/>
</dbReference>
<organism evidence="5 6">
    <name type="scientific">Atribacter laminatus</name>
    <dbReference type="NCBI Taxonomy" id="2847778"/>
    <lineage>
        <taxon>Bacteria</taxon>
        <taxon>Pseudomonadati</taxon>
        <taxon>Atribacterota</taxon>
        <taxon>Atribacteria</taxon>
        <taxon>Atribacterales</taxon>
        <taxon>Atribacteraceae</taxon>
        <taxon>Atribacter</taxon>
    </lineage>
</organism>
<dbReference type="GO" id="GO:0003700">
    <property type="term" value="F:DNA-binding transcription factor activity"/>
    <property type="evidence" value="ECO:0007669"/>
    <property type="project" value="InterPro"/>
</dbReference>
<dbReference type="InterPro" id="IPR011663">
    <property type="entry name" value="UTRA"/>
</dbReference>
<dbReference type="Pfam" id="PF07702">
    <property type="entry name" value="UTRA"/>
    <property type="match status" value="1"/>
</dbReference>
<dbReference type="InterPro" id="IPR028978">
    <property type="entry name" value="Chorismate_lyase_/UTRA_dom_sf"/>
</dbReference>
<dbReference type="PANTHER" id="PTHR44846">
    <property type="entry name" value="MANNOSYL-D-GLYCERATE TRANSPORT/METABOLISM SYSTEM REPRESSOR MNGR-RELATED"/>
    <property type="match status" value="1"/>
</dbReference>
<sequence>MSVNQIPFYLKISNILKEEILNGVYQVGELLPTENELEKKYLTSRTTIRNALGLLEREGLVVRKQGKGTVVMETKTIENMNYITSFAETLKEKNIKIETGSLNVELVNPPQKVASLLNLKKGEKIYLVQRLRIADGIPIAYMNNYIIPRFVPDLADKKDQLYEEGLYQIFEKDFKLRLNQAVETIEAYNSGPLETTILQVPEKTALFHALRVTYLEDGTPFEVVISVIRADKYQYRVFLKGRPPQF</sequence>
<dbReference type="CDD" id="cd07377">
    <property type="entry name" value="WHTH_GntR"/>
    <property type="match status" value="1"/>
</dbReference>
<dbReference type="KEGG" id="alam:RT761_00292"/>